<feature type="repeat" description="NHL" evidence="2">
    <location>
        <begin position="152"/>
        <end position="182"/>
    </location>
</feature>
<dbReference type="PANTHER" id="PTHR24104">
    <property type="entry name" value="E3 UBIQUITIN-PROTEIN LIGASE NHLRC1-RELATED"/>
    <property type="match status" value="1"/>
</dbReference>
<dbReference type="SUPFAM" id="SSF49265">
    <property type="entry name" value="Fibronectin type III"/>
    <property type="match status" value="2"/>
</dbReference>
<evidence type="ECO:0000256" key="1">
    <source>
        <dbReference type="ARBA" id="ARBA00022737"/>
    </source>
</evidence>
<feature type="domain" description="Fibronectin type-III" evidence="4">
    <location>
        <begin position="627"/>
        <end position="718"/>
    </location>
</feature>
<organism evidence="5 6">
    <name type="scientific">Paenibacillus hemerocallicola</name>
    <dbReference type="NCBI Taxonomy" id="1172614"/>
    <lineage>
        <taxon>Bacteria</taxon>
        <taxon>Bacillati</taxon>
        <taxon>Bacillota</taxon>
        <taxon>Bacilli</taxon>
        <taxon>Bacillales</taxon>
        <taxon>Paenibacillaceae</taxon>
        <taxon>Paenibacillus</taxon>
    </lineage>
</organism>
<feature type="repeat" description="NHL" evidence="2">
    <location>
        <begin position="581"/>
        <end position="624"/>
    </location>
</feature>
<dbReference type="SUPFAM" id="SSF101898">
    <property type="entry name" value="NHL repeat"/>
    <property type="match status" value="2"/>
</dbReference>
<feature type="domain" description="Fibronectin type-III" evidence="4">
    <location>
        <begin position="720"/>
        <end position="806"/>
    </location>
</feature>
<feature type="repeat" description="NHL" evidence="2">
    <location>
        <begin position="537"/>
        <end position="573"/>
    </location>
</feature>
<gene>
    <name evidence="5" type="ORF">FE784_22125</name>
</gene>
<dbReference type="GO" id="GO:0008270">
    <property type="term" value="F:zinc ion binding"/>
    <property type="evidence" value="ECO:0007669"/>
    <property type="project" value="UniProtKB-KW"/>
</dbReference>
<keyword evidence="6" id="KW-1185">Reference proteome</keyword>
<feature type="repeat" description="NHL" evidence="2">
    <location>
        <begin position="238"/>
        <end position="277"/>
    </location>
</feature>
<dbReference type="PROSITE" id="PS50853">
    <property type="entry name" value="FN3"/>
    <property type="match status" value="4"/>
</dbReference>
<dbReference type="InterPro" id="IPR001258">
    <property type="entry name" value="NHL_repeat"/>
</dbReference>
<feature type="repeat" description="NHL" evidence="2">
    <location>
        <begin position="285"/>
        <end position="328"/>
    </location>
</feature>
<dbReference type="Gene3D" id="2.40.10.500">
    <property type="match status" value="1"/>
</dbReference>
<evidence type="ECO:0000259" key="4">
    <source>
        <dbReference type="PROSITE" id="PS50853"/>
    </source>
</evidence>
<dbReference type="CDD" id="cd00063">
    <property type="entry name" value="FN3"/>
    <property type="match status" value="4"/>
</dbReference>
<dbReference type="InterPro" id="IPR050952">
    <property type="entry name" value="TRIM-NHL_E3_ligases"/>
</dbReference>
<feature type="repeat" description="NHL" evidence="2">
    <location>
        <begin position="385"/>
        <end position="424"/>
    </location>
</feature>
<feature type="non-terminal residue" evidence="5">
    <location>
        <position position="945"/>
    </location>
</feature>
<proteinExistence type="predicted"/>
<evidence type="ECO:0000313" key="5">
    <source>
        <dbReference type="EMBL" id="TNJ64013.1"/>
    </source>
</evidence>
<protein>
    <recommendedName>
        <fullName evidence="4">Fibronectin type-III domain-containing protein</fullName>
    </recommendedName>
</protein>
<dbReference type="OrthoDB" id="9799230at2"/>
<feature type="repeat" description="NHL" evidence="2">
    <location>
        <begin position="193"/>
        <end position="229"/>
    </location>
</feature>
<name>A0A5C4T4R1_9BACL</name>
<dbReference type="InterPro" id="IPR013783">
    <property type="entry name" value="Ig-like_fold"/>
</dbReference>
<feature type="repeat" description="NHL" evidence="2">
    <location>
        <begin position="112"/>
        <end position="142"/>
    </location>
</feature>
<dbReference type="InterPro" id="IPR011042">
    <property type="entry name" value="6-blade_b-propeller_TolB-like"/>
</dbReference>
<dbReference type="AlphaFoldDB" id="A0A5C4T4R1"/>
<keyword evidence="1" id="KW-0677">Repeat</keyword>
<dbReference type="Gene3D" id="2.60.40.10">
    <property type="entry name" value="Immunoglobulins"/>
    <property type="match status" value="4"/>
</dbReference>
<feature type="repeat" description="NHL" evidence="2">
    <location>
        <begin position="490"/>
        <end position="526"/>
    </location>
</feature>
<feature type="compositionally biased region" description="Low complexity" evidence="3">
    <location>
        <begin position="713"/>
        <end position="734"/>
    </location>
</feature>
<dbReference type="PROSITE" id="PS51125">
    <property type="entry name" value="NHL"/>
    <property type="match status" value="11"/>
</dbReference>
<evidence type="ECO:0000313" key="6">
    <source>
        <dbReference type="Proteomes" id="UP000307943"/>
    </source>
</evidence>
<feature type="repeat" description="NHL" evidence="2">
    <location>
        <begin position="67"/>
        <end position="99"/>
    </location>
</feature>
<dbReference type="EMBL" id="VDCQ01000034">
    <property type="protein sequence ID" value="TNJ64013.1"/>
    <property type="molecule type" value="Genomic_DNA"/>
</dbReference>
<evidence type="ECO:0000256" key="3">
    <source>
        <dbReference type="SAM" id="MobiDB-lite"/>
    </source>
</evidence>
<dbReference type="InterPro" id="IPR003961">
    <property type="entry name" value="FN3_dom"/>
</dbReference>
<dbReference type="Pfam" id="PF00041">
    <property type="entry name" value="fn3"/>
    <property type="match status" value="3"/>
</dbReference>
<feature type="region of interest" description="Disordered" evidence="3">
    <location>
        <begin position="700"/>
        <end position="741"/>
    </location>
</feature>
<reference evidence="5 6" key="1">
    <citation type="submission" date="2019-05" db="EMBL/GenBank/DDBJ databases">
        <title>We sequenced the genome of Paenibacillus hemerocallicola KCTC 33185 for further insight into its adaptation and study the phylogeny of Paenibacillus.</title>
        <authorList>
            <person name="Narsing Rao M.P."/>
        </authorList>
    </citation>
    <scope>NUCLEOTIDE SEQUENCE [LARGE SCALE GENOMIC DNA]</scope>
    <source>
        <strain evidence="5 6">KCTC 33185</strain>
    </source>
</reference>
<feature type="domain" description="Fibronectin type-III" evidence="4">
    <location>
        <begin position="807"/>
        <end position="896"/>
    </location>
</feature>
<sequence length="945" mass="94458">MPSGGYYSCGRRPTMMSRKARQVMGKACAASLALFIACTIAFGIPAHAAETWSQYARIGPTPSSDLGSFNSPIGMATDSLGNVYVADSANQRVQKLNKATNSWQTISSNLGFNGPVGVAVDGAGNIYVSEFYSNRVQKLDASTNTWSSWTGFNKPYGIAVDSGGNVYVADSGNNRIQKLAAGGGGWSELAGSGSTSGKVKGPYGVAVDGSGNLYVADTGNNRIQKLTGGTWSQWGNGTTSGTVAGQFSSPYGVTVDSAGNVYVADTGNQRVQKLTAGDTAWSEWKKSGGGNGSGLGEFNSPMGVTVGQDGTMYVADTSNHRVQKLTGGTWSEWGAIGTASGNGTGEFNKPYSLAVNGGGDLYVADLLNKRIQKLTVASGTWSSYGTTGQFTNPAGVAIDKNGNIYVADMGNNYGGHKVHKLSATGTSLTSWGKSDSQSGTALGQFNGAEGVAVDKNGNVYVADTGNNRIQKLTVSNNTWSAWGKSGNASGTGLGEFNKPSDVAVDGDGNVYVGDTNNNRVQKLTVSTGQWSEWKNSGSAPGSFNSPRGVAVDGSGNVYVADVGRSRIQKLTVATNTWSAWGKSGGVQGTGLGEFFNPYGVAIDANGVLYVADMNNHRVQKLVITVTAPNEPTGATAKAGNGQATVSFTPPADNGGSPITGYTVTSNPGGKTASGTASPITVSGLTNLTAYTFTVVATNAKGDSVPSAPTGSVTPAAEPDAPTGATATAGKGQATVSFTPPVDNGGSAITGYTVTSSPGGLTGTGSASPITVSGLTNGTAYTFTVVATNGIGNSAASGPSASVTPVAEPSAPTGLSVVALSGTALVSFTPPSDNGGSPVTGYTVTSNPGGLTASGTTSPIAVTGLTNGTAYTFTVVATNAVGDSVPSAPSASATPASMPGAPTEVTAVATGSGQATISFTPPGSNGGSAITGYTVTSSPGGLTGTG</sequence>
<dbReference type="PANTHER" id="PTHR24104:SF25">
    <property type="entry name" value="PROTEIN LIN-41"/>
    <property type="match status" value="1"/>
</dbReference>
<comment type="caution">
    <text evidence="5">The sequence shown here is derived from an EMBL/GenBank/DDBJ whole genome shotgun (WGS) entry which is preliminary data.</text>
</comment>
<accession>A0A5C4T4R1</accession>
<feature type="repeat" description="NHL" evidence="2">
    <location>
        <begin position="436"/>
        <end position="475"/>
    </location>
</feature>
<dbReference type="Gene3D" id="2.120.10.30">
    <property type="entry name" value="TolB, C-terminal domain"/>
    <property type="match status" value="7"/>
</dbReference>
<dbReference type="Proteomes" id="UP000307943">
    <property type="component" value="Unassembled WGS sequence"/>
</dbReference>
<evidence type="ECO:0000256" key="2">
    <source>
        <dbReference type="PROSITE-ProRule" id="PRU00504"/>
    </source>
</evidence>
<feature type="domain" description="Fibronectin type-III" evidence="4">
    <location>
        <begin position="900"/>
        <end position="945"/>
    </location>
</feature>
<dbReference type="SMART" id="SM00060">
    <property type="entry name" value="FN3"/>
    <property type="match status" value="3"/>
</dbReference>
<dbReference type="InterPro" id="IPR036116">
    <property type="entry name" value="FN3_sf"/>
</dbReference>
<dbReference type="Pfam" id="PF01436">
    <property type="entry name" value="NHL"/>
    <property type="match status" value="11"/>
</dbReference>